<dbReference type="HOGENOM" id="CLU_963461_0_0_1"/>
<gene>
    <name evidence="2" type="ORF">PAXINDRAFT_11376</name>
</gene>
<proteinExistence type="predicted"/>
<accession>A0A0C9TZG1</accession>
<reference evidence="3" key="2">
    <citation type="submission" date="2015-01" db="EMBL/GenBank/DDBJ databases">
        <title>Evolutionary Origins and Diversification of the Mycorrhizal Mutualists.</title>
        <authorList>
            <consortium name="DOE Joint Genome Institute"/>
            <consortium name="Mycorrhizal Genomics Consortium"/>
            <person name="Kohler A."/>
            <person name="Kuo A."/>
            <person name="Nagy L.G."/>
            <person name="Floudas D."/>
            <person name="Copeland A."/>
            <person name="Barry K.W."/>
            <person name="Cichocki N."/>
            <person name="Veneault-Fourrey C."/>
            <person name="LaButti K."/>
            <person name="Lindquist E.A."/>
            <person name="Lipzen A."/>
            <person name="Lundell T."/>
            <person name="Morin E."/>
            <person name="Murat C."/>
            <person name="Riley R."/>
            <person name="Ohm R."/>
            <person name="Sun H."/>
            <person name="Tunlid A."/>
            <person name="Henrissat B."/>
            <person name="Grigoriev I.V."/>
            <person name="Hibbett D.S."/>
            <person name="Martin F."/>
        </authorList>
    </citation>
    <scope>NUCLEOTIDE SEQUENCE [LARGE SCALE GENOMIC DNA]</scope>
    <source>
        <strain evidence="3">ATCC 200175</strain>
    </source>
</reference>
<keyword evidence="1" id="KW-0732">Signal</keyword>
<dbReference type="OrthoDB" id="2997350at2759"/>
<dbReference type="AlphaFoldDB" id="A0A0C9TZG1"/>
<keyword evidence="3" id="KW-1185">Reference proteome</keyword>
<evidence type="ECO:0000313" key="2">
    <source>
        <dbReference type="EMBL" id="KIJ15793.1"/>
    </source>
</evidence>
<dbReference type="PROSITE" id="PS51257">
    <property type="entry name" value="PROKAR_LIPOPROTEIN"/>
    <property type="match status" value="1"/>
</dbReference>
<organism evidence="2 3">
    <name type="scientific">Paxillus involutus ATCC 200175</name>
    <dbReference type="NCBI Taxonomy" id="664439"/>
    <lineage>
        <taxon>Eukaryota</taxon>
        <taxon>Fungi</taxon>
        <taxon>Dikarya</taxon>
        <taxon>Basidiomycota</taxon>
        <taxon>Agaricomycotina</taxon>
        <taxon>Agaricomycetes</taxon>
        <taxon>Agaricomycetidae</taxon>
        <taxon>Boletales</taxon>
        <taxon>Paxilineae</taxon>
        <taxon>Paxillaceae</taxon>
        <taxon>Paxillus</taxon>
    </lineage>
</organism>
<evidence type="ECO:0000313" key="3">
    <source>
        <dbReference type="Proteomes" id="UP000053647"/>
    </source>
</evidence>
<feature type="chain" id="PRO_5002214040" evidence="1">
    <location>
        <begin position="25"/>
        <end position="289"/>
    </location>
</feature>
<dbReference type="EMBL" id="KN819335">
    <property type="protein sequence ID" value="KIJ15793.1"/>
    <property type="molecule type" value="Genomic_DNA"/>
</dbReference>
<name>A0A0C9TZG1_PAXIN</name>
<reference evidence="2 3" key="1">
    <citation type="submission" date="2014-06" db="EMBL/GenBank/DDBJ databases">
        <authorList>
            <consortium name="DOE Joint Genome Institute"/>
            <person name="Kuo A."/>
            <person name="Kohler A."/>
            <person name="Nagy L.G."/>
            <person name="Floudas D."/>
            <person name="Copeland A."/>
            <person name="Barry K.W."/>
            <person name="Cichocki N."/>
            <person name="Veneault-Fourrey C."/>
            <person name="LaButti K."/>
            <person name="Lindquist E.A."/>
            <person name="Lipzen A."/>
            <person name="Lundell T."/>
            <person name="Morin E."/>
            <person name="Murat C."/>
            <person name="Sun H."/>
            <person name="Tunlid A."/>
            <person name="Henrissat B."/>
            <person name="Grigoriev I.V."/>
            <person name="Hibbett D.S."/>
            <person name="Martin F."/>
            <person name="Nordberg H.P."/>
            <person name="Cantor M.N."/>
            <person name="Hua S.X."/>
        </authorList>
    </citation>
    <scope>NUCLEOTIDE SEQUENCE [LARGE SCALE GENOMIC DNA]</scope>
    <source>
        <strain evidence="2 3">ATCC 200175</strain>
    </source>
</reference>
<feature type="signal peptide" evidence="1">
    <location>
        <begin position="1"/>
        <end position="24"/>
    </location>
</feature>
<protein>
    <submittedName>
        <fullName evidence="2">Uncharacterized protein</fullName>
    </submittedName>
</protein>
<dbReference type="Proteomes" id="UP000053647">
    <property type="component" value="Unassembled WGS sequence"/>
</dbReference>
<evidence type="ECO:0000256" key="1">
    <source>
        <dbReference type="SAM" id="SignalP"/>
    </source>
</evidence>
<sequence length="289" mass="32727">MAKIITYWVVVVILACLISRPSSGLPSILSKPVQANEPRTLLGKPYRRLWGLPSPEQVDAFPAIAAGVSTAYERKHSLPDFQITSTLLEEGKLADLTLADTQSSSLDENDFRFLELFDLNFVTDVTKFLAAFPLRTALKAFKIFAGVPEEHPVDKLLRFKDVNNLCGIRGDRFDLLALPGENATDLSLLVVVVPPWDIRFDDLKEFIREGMPTEGSLDLGASVPSPHTVLWALIWDICWEHNCRFFVLSNYDQWVFGNFSNNMRHAQVTTYMRAPVFPKEQNVRAEDRW</sequence>